<gene>
    <name evidence="1" type="ORF">KQI42_17580</name>
</gene>
<accession>A0ABS6EA85</accession>
<evidence type="ECO:0000313" key="2">
    <source>
        <dbReference type="Proteomes" id="UP000749471"/>
    </source>
</evidence>
<sequence length="70" mass="7971">MGVINQMSGKAHRIRKNAARPVISTIYSVSDVHLGFWGFRKLPSESPRTLVLERFDATASKSFKQYVLFE</sequence>
<organism evidence="1 2">
    <name type="scientific">Tissierella simiarum</name>
    <dbReference type="NCBI Taxonomy" id="2841534"/>
    <lineage>
        <taxon>Bacteria</taxon>
        <taxon>Bacillati</taxon>
        <taxon>Bacillota</taxon>
        <taxon>Tissierellia</taxon>
        <taxon>Tissierellales</taxon>
        <taxon>Tissierellaceae</taxon>
        <taxon>Tissierella</taxon>
    </lineage>
</organism>
<proteinExistence type="predicted"/>
<evidence type="ECO:0008006" key="3">
    <source>
        <dbReference type="Google" id="ProtNLM"/>
    </source>
</evidence>
<comment type="caution">
    <text evidence="1">The sequence shown here is derived from an EMBL/GenBank/DDBJ whole genome shotgun (WGS) entry which is preliminary data.</text>
</comment>
<reference evidence="1 2" key="1">
    <citation type="submission" date="2021-06" db="EMBL/GenBank/DDBJ databases">
        <authorList>
            <person name="Sun Q."/>
            <person name="Li D."/>
        </authorList>
    </citation>
    <scope>NUCLEOTIDE SEQUENCE [LARGE SCALE GENOMIC DNA]</scope>
    <source>
        <strain evidence="1 2">MSJ-40</strain>
    </source>
</reference>
<dbReference type="EMBL" id="JAHLPM010000020">
    <property type="protein sequence ID" value="MBU5439831.1"/>
    <property type="molecule type" value="Genomic_DNA"/>
</dbReference>
<dbReference type="Proteomes" id="UP000749471">
    <property type="component" value="Unassembled WGS sequence"/>
</dbReference>
<keyword evidence="2" id="KW-1185">Reference proteome</keyword>
<name>A0ABS6EA85_9FIRM</name>
<dbReference type="RefSeq" id="WP_216521680.1">
    <property type="nucleotide sequence ID" value="NZ_JAHLPM010000020.1"/>
</dbReference>
<evidence type="ECO:0000313" key="1">
    <source>
        <dbReference type="EMBL" id="MBU5439831.1"/>
    </source>
</evidence>
<protein>
    <recommendedName>
        <fullName evidence="3">Metallophosphoesterase</fullName>
    </recommendedName>
</protein>